<protein>
    <submittedName>
        <fullName evidence="2">Uncharacterized protein</fullName>
    </submittedName>
</protein>
<dbReference type="OMA" id="CPQLTRP"/>
<feature type="compositionally biased region" description="Low complexity" evidence="1">
    <location>
        <begin position="463"/>
        <end position="484"/>
    </location>
</feature>
<gene>
    <name evidence="2" type="ORF">H109_05902</name>
</gene>
<reference evidence="2 3" key="1">
    <citation type="submission" date="2014-02" db="EMBL/GenBank/DDBJ databases">
        <title>The Genome Sequence of Trichophyton interdigitale MR816.</title>
        <authorList>
            <consortium name="The Broad Institute Genomics Platform"/>
            <person name="Cuomo C.A."/>
            <person name="White T.C."/>
            <person name="Graser Y."/>
            <person name="Martinez-Rossi N."/>
            <person name="Heitman J."/>
            <person name="Young S.K."/>
            <person name="Zeng Q."/>
            <person name="Gargeya S."/>
            <person name="Abouelleil A."/>
            <person name="Alvarado L."/>
            <person name="Chapman S.B."/>
            <person name="Gainer-Dewar J."/>
            <person name="Goldberg J."/>
            <person name="Griggs A."/>
            <person name="Gujja S."/>
            <person name="Hansen M."/>
            <person name="Howarth C."/>
            <person name="Imamovic A."/>
            <person name="Larimer J."/>
            <person name="Martinez D."/>
            <person name="Murphy C."/>
            <person name="Pearson M.D."/>
            <person name="Persinoti G."/>
            <person name="Poon T."/>
            <person name="Priest M."/>
            <person name="Roberts A.D."/>
            <person name="Saif S."/>
            <person name="Shea T.D."/>
            <person name="Sykes S.N."/>
            <person name="Wortman J."/>
            <person name="Nusbaum C."/>
            <person name="Birren B."/>
        </authorList>
    </citation>
    <scope>NUCLEOTIDE SEQUENCE [LARGE SCALE GENOMIC DNA]</scope>
    <source>
        <strain evidence="2 3">MR816</strain>
    </source>
</reference>
<feature type="compositionally biased region" description="Basic and acidic residues" evidence="1">
    <location>
        <begin position="218"/>
        <end position="241"/>
    </location>
</feature>
<feature type="compositionally biased region" description="Low complexity" evidence="1">
    <location>
        <begin position="205"/>
        <end position="214"/>
    </location>
</feature>
<feature type="compositionally biased region" description="Basic and acidic residues" evidence="1">
    <location>
        <begin position="381"/>
        <end position="393"/>
    </location>
</feature>
<feature type="compositionally biased region" description="Basic residues" evidence="1">
    <location>
        <begin position="520"/>
        <end position="539"/>
    </location>
</feature>
<organism evidence="2 3">
    <name type="scientific">Trichophyton interdigitale (strain MR816)</name>
    <dbReference type="NCBI Taxonomy" id="1215338"/>
    <lineage>
        <taxon>Eukaryota</taxon>
        <taxon>Fungi</taxon>
        <taxon>Dikarya</taxon>
        <taxon>Ascomycota</taxon>
        <taxon>Pezizomycotina</taxon>
        <taxon>Eurotiomycetes</taxon>
        <taxon>Eurotiomycetidae</taxon>
        <taxon>Onygenales</taxon>
        <taxon>Arthrodermataceae</taxon>
        <taxon>Trichophyton</taxon>
    </lineage>
</organism>
<dbReference type="HOGENOM" id="CLU_479951_0_0_1"/>
<feature type="compositionally biased region" description="Low complexity" evidence="1">
    <location>
        <begin position="582"/>
        <end position="591"/>
    </location>
</feature>
<feature type="compositionally biased region" description="Polar residues" evidence="1">
    <location>
        <begin position="410"/>
        <end position="429"/>
    </location>
</feature>
<evidence type="ECO:0000313" key="2">
    <source>
        <dbReference type="EMBL" id="KDB22170.1"/>
    </source>
</evidence>
<feature type="compositionally biased region" description="Low complexity" evidence="1">
    <location>
        <begin position="548"/>
        <end position="562"/>
    </location>
</feature>
<dbReference type="OrthoDB" id="4174107at2759"/>
<evidence type="ECO:0000256" key="1">
    <source>
        <dbReference type="SAM" id="MobiDB-lite"/>
    </source>
</evidence>
<feature type="region of interest" description="Disordered" evidence="1">
    <location>
        <begin position="380"/>
        <end position="599"/>
    </location>
</feature>
<feature type="region of interest" description="Disordered" evidence="1">
    <location>
        <begin position="1"/>
        <end position="89"/>
    </location>
</feature>
<feature type="region of interest" description="Disordered" evidence="1">
    <location>
        <begin position="123"/>
        <end position="293"/>
    </location>
</feature>
<dbReference type="Proteomes" id="UP000024533">
    <property type="component" value="Unassembled WGS sequence"/>
</dbReference>
<dbReference type="EMBL" id="AOKY01000376">
    <property type="protein sequence ID" value="KDB22170.1"/>
    <property type="molecule type" value="Genomic_DNA"/>
</dbReference>
<feature type="compositionally biased region" description="Basic residues" evidence="1">
    <location>
        <begin position="563"/>
        <end position="581"/>
    </location>
</feature>
<name>A0A059J2V8_TRIIM</name>
<feature type="compositionally biased region" description="Acidic residues" evidence="1">
    <location>
        <begin position="506"/>
        <end position="515"/>
    </location>
</feature>
<feature type="compositionally biased region" description="Low complexity" evidence="1">
    <location>
        <begin position="70"/>
        <end position="86"/>
    </location>
</feature>
<evidence type="ECO:0000313" key="3">
    <source>
        <dbReference type="Proteomes" id="UP000024533"/>
    </source>
</evidence>
<feature type="compositionally biased region" description="Basic and acidic residues" evidence="1">
    <location>
        <begin position="257"/>
        <end position="274"/>
    </location>
</feature>
<feature type="compositionally biased region" description="Basic and acidic residues" evidence="1">
    <location>
        <begin position="25"/>
        <end position="58"/>
    </location>
</feature>
<comment type="caution">
    <text evidence="2">The sequence shown here is derived from an EMBL/GenBank/DDBJ whole genome shotgun (WGS) entry which is preliminary data.</text>
</comment>
<proteinExistence type="predicted"/>
<feature type="compositionally biased region" description="Polar residues" evidence="1">
    <location>
        <begin position="171"/>
        <end position="182"/>
    </location>
</feature>
<sequence>MGSGSQRAVSGTPGGGTGRNHPAPMRREGGTSQDVREETPIEEGNDVHEDGNGSDGHRDKRQKRNDNDDPSTGSVPGSSSGPGTTDQRVYYELKIKRSASGVGPQTHDPELYERIQRDARAGVYTGPGAGVVARYTQDQETQRETSHRHGHAAGDTLLTPGGRERAGDGQAETSISATGTSSDVDELPAARTAKKRPRVEDSSEESASGAGESSNTAKVDKGKGSAVEGDNHSDPVDHPRQSDAVFESAEILISSDQSHRTEYDPYGVRTKERPAPYISSKFTPSPGEINTRPEHIPYSRFYQERLVKKLRREFGRMGRRRLLRHFPQPTHPTRRIRTWSAPAISRLGSFGQTLASALPSCPQLTRPGRRVGLIYDGKTPVVKEERLSEEADPKQFPLPSIEEEPESEAVTPTRNGVEQPASGSRTQQPHCMAESEAVVEEPPRRARRQAAISGREKMREHTAPPARRGTRGPAAAARKTPAAPSAEPRPETREQISVEIPVTVPEEVDDQEEQAESSTRTRRATTSRAKSKAHSKAHSKAPAEKKATPAPRTTKAAKVTKAAPKKPAAKAKTQAKGKAGPKARAVSKAATGGAGKKGE</sequence>
<accession>A0A059J2V8</accession>
<dbReference type="AlphaFoldDB" id="A0A059J2V8"/>
<keyword evidence="3" id="KW-1185">Reference proteome</keyword>